<dbReference type="GO" id="GO:0030060">
    <property type="term" value="F:L-malate dehydrogenase (NAD+) activity"/>
    <property type="evidence" value="ECO:0007669"/>
    <property type="project" value="UniProtKB-EC"/>
</dbReference>
<accession>A0A195ES85</accession>
<sequence length="384" mass="43004">MIALSRLFLDLSRRYRHHPIFLHRKFSKNLPTDYRKVQRIKEKSAKKLTRKEKDKNMQKDNEANIRVCIIGGGVTPLYTAILLKQYKIIKSIRLVDTRDSSLEALTDLSQLETSPRIDYFREKDIKQALREANIVALMDETDVTAVSNTIAQEQFKLSANYVRQMTDRILCFCPDALVAVFARPVTATLAMVSEIFRCSGWWNPDRIVGSIATYSGRIEKMVAAILDLERASLSVPLTGGADAQTVVPLLSRALPFNQFTNTQRKTLLQSLRASDEEAKTAFDEGPSLSSGTAAAKLIINLAAGLSGCNHVIICAYVRSDVLPVCRFFTSELELGPEGIKRNFGLPKISAAELLMIEQAIPLINEHVDMAVTAVQMERTRTRTR</sequence>
<organism evidence="5 6">
    <name type="scientific">Trachymyrmex septentrionalis</name>
    <dbReference type="NCBI Taxonomy" id="34720"/>
    <lineage>
        <taxon>Eukaryota</taxon>
        <taxon>Metazoa</taxon>
        <taxon>Ecdysozoa</taxon>
        <taxon>Arthropoda</taxon>
        <taxon>Hexapoda</taxon>
        <taxon>Insecta</taxon>
        <taxon>Pterygota</taxon>
        <taxon>Neoptera</taxon>
        <taxon>Endopterygota</taxon>
        <taxon>Hymenoptera</taxon>
        <taxon>Apocrita</taxon>
        <taxon>Aculeata</taxon>
        <taxon>Formicoidea</taxon>
        <taxon>Formicidae</taxon>
        <taxon>Myrmicinae</taxon>
        <taxon>Trachymyrmex</taxon>
    </lineage>
</organism>
<evidence type="ECO:0000313" key="5">
    <source>
        <dbReference type="EMBL" id="KYN31088.1"/>
    </source>
</evidence>
<keyword evidence="2" id="KW-0816">Tricarboxylic acid cycle</keyword>
<dbReference type="InterPro" id="IPR015955">
    <property type="entry name" value="Lactate_DH/Glyco_Ohase_4_C"/>
</dbReference>
<gene>
    <name evidence="5" type="ORF">ALC56_14900</name>
</gene>
<dbReference type="SUPFAM" id="SSF56327">
    <property type="entry name" value="LDH C-terminal domain-like"/>
    <property type="match status" value="1"/>
</dbReference>
<keyword evidence="4" id="KW-0520">NAD</keyword>
<dbReference type="EMBL" id="KQ981993">
    <property type="protein sequence ID" value="KYN31088.1"/>
    <property type="molecule type" value="Genomic_DNA"/>
</dbReference>
<name>A0A195ES85_9HYME</name>
<dbReference type="SUPFAM" id="SSF51735">
    <property type="entry name" value="NAD(P)-binding Rossmann-fold domains"/>
    <property type="match status" value="1"/>
</dbReference>
<dbReference type="Gene3D" id="3.90.110.10">
    <property type="entry name" value="Lactate dehydrogenase/glycoside hydrolase, family 4, C-terminal"/>
    <property type="match status" value="1"/>
</dbReference>
<dbReference type="InterPro" id="IPR036291">
    <property type="entry name" value="NAD(P)-bd_dom_sf"/>
</dbReference>
<dbReference type="AlphaFoldDB" id="A0A195ES85"/>
<protein>
    <recommendedName>
        <fullName evidence="1">malate dehydrogenase</fullName>
        <ecNumber evidence="1">1.1.1.37</ecNumber>
    </recommendedName>
</protein>
<keyword evidence="6" id="KW-1185">Reference proteome</keyword>
<dbReference type="STRING" id="34720.A0A195ES85"/>
<reference evidence="5 6" key="1">
    <citation type="submission" date="2016-03" db="EMBL/GenBank/DDBJ databases">
        <title>Trachymyrmex septentrionalis WGS genome.</title>
        <authorList>
            <person name="Nygaard S."/>
            <person name="Hu H."/>
            <person name="Boomsma J."/>
            <person name="Zhang G."/>
        </authorList>
    </citation>
    <scope>NUCLEOTIDE SEQUENCE [LARGE SCALE GENOMIC DNA]</scope>
    <source>
        <strain evidence="5">Tsep2-gDNA-1</strain>
        <tissue evidence="5">Whole body</tissue>
    </source>
</reference>
<evidence type="ECO:0000313" key="6">
    <source>
        <dbReference type="Proteomes" id="UP000078541"/>
    </source>
</evidence>
<dbReference type="Gene3D" id="3.40.50.720">
    <property type="entry name" value="NAD(P)-binding Rossmann-like Domain"/>
    <property type="match status" value="1"/>
</dbReference>
<keyword evidence="3" id="KW-0560">Oxidoreductase</keyword>
<dbReference type="PANTHER" id="PTHR11540">
    <property type="entry name" value="MALATE AND LACTATE DEHYDROGENASE"/>
    <property type="match status" value="1"/>
</dbReference>
<dbReference type="GO" id="GO:0006099">
    <property type="term" value="P:tricarboxylic acid cycle"/>
    <property type="evidence" value="ECO:0007669"/>
    <property type="project" value="UniProtKB-KW"/>
</dbReference>
<dbReference type="EC" id="1.1.1.37" evidence="1"/>
<proteinExistence type="predicted"/>
<dbReference type="GO" id="GO:0005739">
    <property type="term" value="C:mitochondrion"/>
    <property type="evidence" value="ECO:0007669"/>
    <property type="project" value="TreeGrafter"/>
</dbReference>
<dbReference type="Proteomes" id="UP000078541">
    <property type="component" value="Unassembled WGS sequence"/>
</dbReference>
<dbReference type="PANTHER" id="PTHR11540:SF16">
    <property type="entry name" value="MALATE DEHYDROGENASE, MITOCHONDRIAL"/>
    <property type="match status" value="1"/>
</dbReference>
<evidence type="ECO:0000256" key="4">
    <source>
        <dbReference type="ARBA" id="ARBA00023027"/>
    </source>
</evidence>
<evidence type="ECO:0000256" key="3">
    <source>
        <dbReference type="ARBA" id="ARBA00023002"/>
    </source>
</evidence>
<evidence type="ECO:0000256" key="1">
    <source>
        <dbReference type="ARBA" id="ARBA00012995"/>
    </source>
</evidence>
<evidence type="ECO:0000256" key="2">
    <source>
        <dbReference type="ARBA" id="ARBA00022532"/>
    </source>
</evidence>